<comment type="caution">
    <text evidence="2">The sequence shown here is derived from an EMBL/GenBank/DDBJ whole genome shotgun (WGS) entry which is preliminary data.</text>
</comment>
<dbReference type="EMBL" id="CAJOBI010280149">
    <property type="protein sequence ID" value="CAF5148445.1"/>
    <property type="molecule type" value="Genomic_DNA"/>
</dbReference>
<feature type="non-terminal residue" evidence="2">
    <location>
        <position position="1"/>
    </location>
</feature>
<name>A0A8S3JI20_9BILA</name>
<organism evidence="2 3">
    <name type="scientific">Rotaria magnacalcarata</name>
    <dbReference type="NCBI Taxonomy" id="392030"/>
    <lineage>
        <taxon>Eukaryota</taxon>
        <taxon>Metazoa</taxon>
        <taxon>Spiralia</taxon>
        <taxon>Gnathifera</taxon>
        <taxon>Rotifera</taxon>
        <taxon>Eurotatoria</taxon>
        <taxon>Bdelloidea</taxon>
        <taxon>Philodinida</taxon>
        <taxon>Philodinidae</taxon>
        <taxon>Rotaria</taxon>
    </lineage>
</organism>
<dbReference type="AlphaFoldDB" id="A0A8S3JI20"/>
<evidence type="ECO:0000313" key="3">
    <source>
        <dbReference type="Proteomes" id="UP000681720"/>
    </source>
</evidence>
<accession>A0A8S3JI20</accession>
<evidence type="ECO:0000313" key="2">
    <source>
        <dbReference type="EMBL" id="CAF5219637.1"/>
    </source>
</evidence>
<protein>
    <submittedName>
        <fullName evidence="2">Uncharacterized protein</fullName>
    </submittedName>
</protein>
<proteinExistence type="predicted"/>
<dbReference type="Proteomes" id="UP000676336">
    <property type="component" value="Unassembled WGS sequence"/>
</dbReference>
<sequence>VLASIFVNTSNEQIPSSPSIPMTTILPTQKEVWISRSPNTPTVTEADYESQV</sequence>
<evidence type="ECO:0000313" key="1">
    <source>
        <dbReference type="EMBL" id="CAF5148445.1"/>
    </source>
</evidence>
<reference evidence="2" key="1">
    <citation type="submission" date="2021-02" db="EMBL/GenBank/DDBJ databases">
        <authorList>
            <person name="Nowell W R."/>
        </authorList>
    </citation>
    <scope>NUCLEOTIDE SEQUENCE</scope>
</reference>
<dbReference type="EMBL" id="CAJOBJ010363557">
    <property type="protein sequence ID" value="CAF5219637.1"/>
    <property type="molecule type" value="Genomic_DNA"/>
</dbReference>
<gene>
    <name evidence="2" type="ORF">GIL414_LOCUS83589</name>
    <name evidence="1" type="ORF">SMN809_LOCUS63773</name>
</gene>
<dbReference type="Proteomes" id="UP000681720">
    <property type="component" value="Unassembled WGS sequence"/>
</dbReference>